<feature type="signal peptide" evidence="2">
    <location>
        <begin position="1"/>
        <end position="19"/>
    </location>
</feature>
<accession>A0AAD8EAX8</accession>
<evidence type="ECO:0000256" key="2">
    <source>
        <dbReference type="SAM" id="SignalP"/>
    </source>
</evidence>
<dbReference type="SUPFAM" id="SSF57302">
    <property type="entry name" value="Snake toxin-like"/>
    <property type="match status" value="1"/>
</dbReference>
<keyword evidence="4" id="KW-1185">Reference proteome</keyword>
<comment type="caution">
    <text evidence="3">The sequence shown here is derived from an EMBL/GenBank/DDBJ whole genome shotgun (WGS) entry which is preliminary data.</text>
</comment>
<dbReference type="Proteomes" id="UP001233999">
    <property type="component" value="Unassembled WGS sequence"/>
</dbReference>
<dbReference type="EMBL" id="JASPKZ010007526">
    <property type="protein sequence ID" value="KAJ9583795.1"/>
    <property type="molecule type" value="Genomic_DNA"/>
</dbReference>
<protein>
    <submittedName>
        <fullName evidence="3">Uncharacterized protein</fullName>
    </submittedName>
</protein>
<evidence type="ECO:0000313" key="3">
    <source>
        <dbReference type="EMBL" id="KAJ9583795.1"/>
    </source>
</evidence>
<feature type="non-terminal residue" evidence="3">
    <location>
        <position position="1"/>
    </location>
</feature>
<feature type="region of interest" description="Disordered" evidence="1">
    <location>
        <begin position="97"/>
        <end position="116"/>
    </location>
</feature>
<name>A0AAD8EAX8_DIPPU</name>
<organism evidence="3 4">
    <name type="scientific">Diploptera punctata</name>
    <name type="common">Pacific beetle cockroach</name>
    <dbReference type="NCBI Taxonomy" id="6984"/>
    <lineage>
        <taxon>Eukaryota</taxon>
        <taxon>Metazoa</taxon>
        <taxon>Ecdysozoa</taxon>
        <taxon>Arthropoda</taxon>
        <taxon>Hexapoda</taxon>
        <taxon>Insecta</taxon>
        <taxon>Pterygota</taxon>
        <taxon>Neoptera</taxon>
        <taxon>Polyneoptera</taxon>
        <taxon>Dictyoptera</taxon>
        <taxon>Blattodea</taxon>
        <taxon>Blaberoidea</taxon>
        <taxon>Blaberidae</taxon>
        <taxon>Diplopterinae</taxon>
        <taxon>Diploptera</taxon>
    </lineage>
</organism>
<dbReference type="AlphaFoldDB" id="A0AAD8EAX8"/>
<evidence type="ECO:0000256" key="1">
    <source>
        <dbReference type="SAM" id="MobiDB-lite"/>
    </source>
</evidence>
<gene>
    <name evidence="3" type="ORF">L9F63_021858</name>
</gene>
<evidence type="ECO:0000313" key="4">
    <source>
        <dbReference type="Proteomes" id="UP001233999"/>
    </source>
</evidence>
<reference evidence="3" key="1">
    <citation type="journal article" date="2023" name="IScience">
        <title>Live-bearing cockroach genome reveals convergent evolutionary mechanisms linked to viviparity in insects and beyond.</title>
        <authorList>
            <person name="Fouks B."/>
            <person name="Harrison M.C."/>
            <person name="Mikhailova A.A."/>
            <person name="Marchal E."/>
            <person name="English S."/>
            <person name="Carruthers M."/>
            <person name="Jennings E.C."/>
            <person name="Chiamaka E.L."/>
            <person name="Frigard R.A."/>
            <person name="Pippel M."/>
            <person name="Attardo G.M."/>
            <person name="Benoit J.B."/>
            <person name="Bornberg-Bauer E."/>
            <person name="Tobe S.S."/>
        </authorList>
    </citation>
    <scope>NUCLEOTIDE SEQUENCE</scope>
    <source>
        <strain evidence="3">Stay&amp;Tobe</strain>
    </source>
</reference>
<dbReference type="InterPro" id="IPR045860">
    <property type="entry name" value="Snake_toxin-like_sf"/>
</dbReference>
<keyword evidence="2" id="KW-0732">Signal</keyword>
<sequence>MDFKIILIILLFGTKLGNCIKCYHCTDLRRDDHACYEDYFEKELTCPQGADQCTSVINDRLKQALRFCYMKSLESNPLCTNPDYKCKDCDTDLCNGEPDKNKEGIGEPDKNKEGLG</sequence>
<reference evidence="3" key="2">
    <citation type="submission" date="2023-05" db="EMBL/GenBank/DDBJ databases">
        <authorList>
            <person name="Fouks B."/>
        </authorList>
    </citation>
    <scope>NUCLEOTIDE SEQUENCE</scope>
    <source>
        <strain evidence="3">Stay&amp;Tobe</strain>
        <tissue evidence="3">Testes</tissue>
    </source>
</reference>
<feature type="chain" id="PRO_5042221432" evidence="2">
    <location>
        <begin position="20"/>
        <end position="116"/>
    </location>
</feature>
<proteinExistence type="predicted"/>